<evidence type="ECO:0000256" key="1">
    <source>
        <dbReference type="ARBA" id="ARBA00023118"/>
    </source>
</evidence>
<dbReference type="InterPro" id="IPR005537">
    <property type="entry name" value="RAMP_III_fam"/>
</dbReference>
<evidence type="ECO:0000256" key="2">
    <source>
        <dbReference type="SAM" id="MobiDB-lite"/>
    </source>
</evidence>
<feature type="region of interest" description="Disordered" evidence="2">
    <location>
        <begin position="1"/>
        <end position="78"/>
    </location>
</feature>
<evidence type="ECO:0000313" key="5">
    <source>
        <dbReference type="Proteomes" id="UP000830835"/>
    </source>
</evidence>
<keyword evidence="5" id="KW-1185">Reference proteome</keyword>
<organism evidence="4 5">
    <name type="scientific">Thermostichus vulcanus str. 'Rupite'</name>
    <dbReference type="NCBI Taxonomy" id="2813851"/>
    <lineage>
        <taxon>Bacteria</taxon>
        <taxon>Bacillati</taxon>
        <taxon>Cyanobacteriota</taxon>
        <taxon>Cyanophyceae</taxon>
        <taxon>Thermostichales</taxon>
        <taxon>Thermostichaceae</taxon>
        <taxon>Thermostichus</taxon>
    </lineage>
</organism>
<accession>A0ABT0C793</accession>
<dbReference type="PANTHER" id="PTHR39965:SF1">
    <property type="entry name" value="CRISPR SYSTEM CMR SUBUNIT CMR6"/>
    <property type="match status" value="1"/>
</dbReference>
<evidence type="ECO:0000259" key="3">
    <source>
        <dbReference type="Pfam" id="PF03787"/>
    </source>
</evidence>
<dbReference type="PANTHER" id="PTHR39965">
    <property type="entry name" value="CRISPR SYSTEM CMR SUBUNIT CMR6"/>
    <property type="match status" value="1"/>
</dbReference>
<dbReference type="InterPro" id="IPR010172">
    <property type="entry name" value="CRISPR-assoc_prot_TM1791"/>
</dbReference>
<dbReference type="CDD" id="cd09726">
    <property type="entry name" value="RAMP_I_III"/>
    <property type="match status" value="1"/>
</dbReference>
<comment type="caution">
    <text evidence="4">The sequence shown here is derived from an EMBL/GenBank/DDBJ whole genome shotgun (WGS) entry which is preliminary data.</text>
</comment>
<sequence length="651" mass="72274">MPNSHAGHAGSRGNNPRPLPRPPRPGEREPAPRSQQGNPGGNRPPNQAGGGQGGGGNSPPSPWLGHPSDPNPQPDPSATFIEYLRWMRVPEGNFKDGTKVDLVHRAEKSNIRSRLQTMNVRTRLMAGEGNTFEVACPWRIRVGGSKGPESMLLPAFDHLGIPYIPSSTLRGVARAEAIREKMEQEHLSWEKADQAVAPWFGHLEAQERDRSGKVVFLDAYPVPKPGDPDNSKTGGLAVDIANNIWSWDGNNLKYSPNPNVFFSLKQATFLIGIRKGPGCTDEMLAQVKTWLIKGLEKGAGSQINSGYGRLSQGQGSPNPGEFLRLPFELEGQLIHGRQKFTQWTWNQNRQEWQHRGAAEAEVRPVAFKNMLRYWFRTFALGVLPANQVQDLEGQLFGAITPTPKQGWIRVEIFDGRLLQPEPQPNQQGKGDPVGKQAGTLVLSLSQECPDQKKEAVKKLLINLTWMLFHLGGIGQGARRPCYSRKTRPKAPWWRGSTLIPEREDPFWSLSESASRFKERFQQRLRDFFEALKLISGLTINPKQPKNAGQVSQNTWPQAVDASCRIVVCSGEGDFGKPYALAVLHRLGKRGEGQYDKFLCGGVQGGVVPSPVWIADLGDYQVVTVFGATQNPRRRYLEELKAQADSFAQIWP</sequence>
<feature type="domain" description="CRISPR type III-associated protein" evidence="3">
    <location>
        <begin position="131"/>
        <end position="311"/>
    </location>
</feature>
<dbReference type="Proteomes" id="UP000830835">
    <property type="component" value="Unassembled WGS sequence"/>
</dbReference>
<dbReference type="Pfam" id="PF03787">
    <property type="entry name" value="RAMPs"/>
    <property type="match status" value="1"/>
</dbReference>
<protein>
    <submittedName>
        <fullName evidence="4">Type III-B CRISPR module RAMP protein Cmr6</fullName>
    </submittedName>
</protein>
<dbReference type="EMBL" id="JAFIRA010000002">
    <property type="protein sequence ID" value="MCJ2541559.1"/>
    <property type="molecule type" value="Genomic_DNA"/>
</dbReference>
<reference evidence="4" key="1">
    <citation type="submission" date="2021-02" db="EMBL/GenBank/DDBJ databases">
        <title>The CRISPR/cas machinery reduction and long-range gene transfer in the hot spring cyanobacterium Synechococcus.</title>
        <authorList>
            <person name="Dvorak P."/>
            <person name="Jahodarova E."/>
            <person name="Hasler P."/>
            <person name="Poulickova A."/>
        </authorList>
    </citation>
    <scope>NUCLEOTIDE SEQUENCE</scope>
    <source>
        <strain evidence="4">Rupite</strain>
    </source>
</reference>
<evidence type="ECO:0000313" key="4">
    <source>
        <dbReference type="EMBL" id="MCJ2541559.1"/>
    </source>
</evidence>
<gene>
    <name evidence="4" type="ORF">JX360_01340</name>
</gene>
<keyword evidence="1" id="KW-0051">Antiviral defense</keyword>
<feature type="compositionally biased region" description="Low complexity" evidence="2">
    <location>
        <begin position="32"/>
        <end position="47"/>
    </location>
</feature>
<dbReference type="RefSeq" id="WP_244348647.1">
    <property type="nucleotide sequence ID" value="NZ_JAFIRA010000002.1"/>
</dbReference>
<name>A0ABT0C793_THEVL</name>
<feature type="compositionally biased region" description="Gly residues" evidence="2">
    <location>
        <begin position="48"/>
        <end position="57"/>
    </location>
</feature>
<proteinExistence type="predicted"/>